<evidence type="ECO:0000256" key="4">
    <source>
        <dbReference type="ARBA" id="ARBA00022777"/>
    </source>
</evidence>
<dbReference type="GO" id="GO:0047761">
    <property type="term" value="F:butyrate kinase activity"/>
    <property type="evidence" value="ECO:0007669"/>
    <property type="project" value="UniProtKB-EC"/>
</dbReference>
<evidence type="ECO:0000256" key="5">
    <source>
        <dbReference type="ARBA" id="ARBA00022840"/>
    </source>
</evidence>
<gene>
    <name evidence="6 8" type="primary">buk</name>
    <name evidence="8" type="ORF">RZO55_02055</name>
</gene>
<proteinExistence type="inferred from homology"/>
<dbReference type="SUPFAM" id="SSF53067">
    <property type="entry name" value="Actin-like ATPase domain"/>
    <property type="match status" value="2"/>
</dbReference>
<keyword evidence="2 6" id="KW-0808">Transferase</keyword>
<dbReference type="NCBIfam" id="NF002834">
    <property type="entry name" value="PRK03011.1-5"/>
    <property type="match status" value="1"/>
</dbReference>
<organism evidence="8 9">
    <name type="scientific">Clostridium boliviensis</name>
    <dbReference type="NCBI Taxonomy" id="318465"/>
    <lineage>
        <taxon>Bacteria</taxon>
        <taxon>Bacillati</taxon>
        <taxon>Bacillota</taxon>
        <taxon>Clostridia</taxon>
        <taxon>Eubacteriales</taxon>
        <taxon>Clostridiaceae</taxon>
        <taxon>Clostridium</taxon>
    </lineage>
</organism>
<protein>
    <recommendedName>
        <fullName evidence="6">Probable butyrate kinase</fullName>
        <shortName evidence="6">BK</shortName>
        <ecNumber evidence="6">2.7.2.7</ecNumber>
    </recommendedName>
    <alternativeName>
        <fullName evidence="6">Branched-chain carboxylic acid kinase</fullName>
    </alternativeName>
</protein>
<sequence>MSTYKIFTINPGSTSTKIALFEGEMELFSKNVCHDAKSLAAFAAISDQFSYRRDMIEKLLNENGISLSGVDAVVGRGGGLLPMEGGTYEIDDLVLEHSQKGANGVQHPAMLGPRLAREFADLYQAKAYIVNPPDVDELQDLARMTGIKGVYRVIHLHALNLKEVAIRHSAHLGRAYEDCCYIVCHIGGGISVSAHRHGRMIDGFDITGGEGPMAPTRCGSISVADLLNYCEGKTLEEVKQLCTKKGGVVSHTGRSDALELSQKAQRGDPYAKILWDTMIYQIAKAIGSMAAVLHGRIDGILLGGGMVHNENLVKQITEACGWISAITSYPGEFEMEAMAAGAVRVLNQTETAKRYQGISKFQGFEFDKKGMSSVE</sequence>
<dbReference type="Proteomes" id="UP001276854">
    <property type="component" value="Unassembled WGS sequence"/>
</dbReference>
<comment type="subcellular location">
    <subcellularLocation>
        <location evidence="6">Cytoplasm</location>
    </subcellularLocation>
</comment>
<reference evidence="8 9" key="1">
    <citation type="submission" date="2023-10" db="EMBL/GenBank/DDBJ databases">
        <title>A novel Glycoside Hydrolase 43-Like Enzyme from Clostrdium boliviensis is an Endo-xylanase, and a Candidate for Xylooligosaccharides Production from Different Xylan Substrates.</title>
        <authorList>
            <person name="Alvarez M.T."/>
            <person name="Rocabado-Villegas L.R."/>
            <person name="Salas-Veizaga D.M."/>
            <person name="Linares-Pasten J.A."/>
            <person name="Gudmundsdottir E.E."/>
            <person name="Hreggvidsson G.O."/>
            <person name="Adlercreutz P."/>
            <person name="Nordberg Karlsson E."/>
        </authorList>
    </citation>
    <scope>NUCLEOTIDE SEQUENCE [LARGE SCALE GENOMIC DNA]</scope>
    <source>
        <strain evidence="8 9">E-1</strain>
    </source>
</reference>
<dbReference type="NCBIfam" id="TIGR02707">
    <property type="entry name" value="butyr_kinase"/>
    <property type="match status" value="1"/>
</dbReference>
<dbReference type="EC" id="2.7.2.7" evidence="6"/>
<dbReference type="PANTHER" id="PTHR21060">
    <property type="entry name" value="ACETATE KINASE"/>
    <property type="match status" value="1"/>
</dbReference>
<evidence type="ECO:0000256" key="1">
    <source>
        <dbReference type="ARBA" id="ARBA00022490"/>
    </source>
</evidence>
<dbReference type="PRINTS" id="PR00471">
    <property type="entry name" value="ACETATEKNASE"/>
</dbReference>
<accession>A0ABU4GFH0</accession>
<dbReference type="PANTHER" id="PTHR21060:SF3">
    <property type="entry name" value="BUTYRATE KINASE 2-RELATED"/>
    <property type="match status" value="1"/>
</dbReference>
<dbReference type="Pfam" id="PF00871">
    <property type="entry name" value="Acetate_kinase"/>
    <property type="match status" value="1"/>
</dbReference>
<dbReference type="RefSeq" id="WP_318062638.1">
    <property type="nucleotide sequence ID" value="NZ_JAWONS010000030.1"/>
</dbReference>
<name>A0ABU4GFH0_9CLOT</name>
<evidence type="ECO:0000256" key="3">
    <source>
        <dbReference type="ARBA" id="ARBA00022741"/>
    </source>
</evidence>
<evidence type="ECO:0000256" key="2">
    <source>
        <dbReference type="ARBA" id="ARBA00022679"/>
    </source>
</evidence>
<evidence type="ECO:0000256" key="7">
    <source>
        <dbReference type="RuleBase" id="RU003835"/>
    </source>
</evidence>
<keyword evidence="5 6" id="KW-0067">ATP-binding</keyword>
<dbReference type="PIRSF" id="PIRSF036458">
    <property type="entry name" value="Butyrate_kin"/>
    <property type="match status" value="1"/>
</dbReference>
<dbReference type="HAMAP" id="MF_00542">
    <property type="entry name" value="Butyrate_kinase"/>
    <property type="match status" value="1"/>
</dbReference>
<dbReference type="InterPro" id="IPR043129">
    <property type="entry name" value="ATPase_NBD"/>
</dbReference>
<comment type="similarity">
    <text evidence="6 7">Belongs to the acetokinase family.</text>
</comment>
<dbReference type="InterPro" id="IPR011245">
    <property type="entry name" value="Butyrate_kin"/>
</dbReference>
<keyword evidence="3 6" id="KW-0547">Nucleotide-binding</keyword>
<keyword evidence="9" id="KW-1185">Reference proteome</keyword>
<evidence type="ECO:0000256" key="6">
    <source>
        <dbReference type="HAMAP-Rule" id="MF_00542"/>
    </source>
</evidence>
<evidence type="ECO:0000313" key="8">
    <source>
        <dbReference type="EMBL" id="MDW2796371.1"/>
    </source>
</evidence>
<dbReference type="InterPro" id="IPR000890">
    <property type="entry name" value="Aliphatic_acid_kin_short-chain"/>
</dbReference>
<dbReference type="EMBL" id="JAWONS010000030">
    <property type="protein sequence ID" value="MDW2796371.1"/>
    <property type="molecule type" value="Genomic_DNA"/>
</dbReference>
<keyword evidence="4 6" id="KW-0418">Kinase</keyword>
<dbReference type="Gene3D" id="3.30.420.40">
    <property type="match status" value="2"/>
</dbReference>
<comment type="catalytic activity">
    <reaction evidence="6">
        <text>butanoate + ATP = butanoyl phosphate + ADP</text>
        <dbReference type="Rhea" id="RHEA:13585"/>
        <dbReference type="ChEBI" id="CHEBI:17968"/>
        <dbReference type="ChEBI" id="CHEBI:30616"/>
        <dbReference type="ChEBI" id="CHEBI:58079"/>
        <dbReference type="ChEBI" id="CHEBI:456216"/>
        <dbReference type="EC" id="2.7.2.7"/>
    </reaction>
</comment>
<dbReference type="CDD" id="cd24011">
    <property type="entry name" value="ASKHA_NBD_BK"/>
    <property type="match status" value="1"/>
</dbReference>
<evidence type="ECO:0000313" key="9">
    <source>
        <dbReference type="Proteomes" id="UP001276854"/>
    </source>
</evidence>
<comment type="caution">
    <text evidence="8">The sequence shown here is derived from an EMBL/GenBank/DDBJ whole genome shotgun (WGS) entry which is preliminary data.</text>
</comment>
<keyword evidence="1 6" id="KW-0963">Cytoplasm</keyword>